<dbReference type="EMBL" id="CP053586">
    <property type="protein sequence ID" value="WNZ24867.1"/>
    <property type="molecule type" value="Genomic_DNA"/>
</dbReference>
<dbReference type="AlphaFoldDB" id="A0AA96WW30"/>
<evidence type="ECO:0000259" key="1">
    <source>
        <dbReference type="PROSITE" id="PS51352"/>
    </source>
</evidence>
<sequence>MQWIRALALRQRVGRLLSWVLVLVLWLGWSAPPAYATLNDDHFDGNIFPLYAGNGSLVPPKVTLAEALKRNRPVLLFFYVDDSSDCKQFVSVISRLDAFYGWAADFIPISVDMIPVKASYAPTEPGHYYKGFVPQTVILDASGKVVLDAKGNVAYEEIDDVLRDVFDLLPRSESVELRRRTVNEVTTELVEQGTKASKK</sequence>
<proteinExistence type="predicted"/>
<organism evidence="2">
    <name type="scientific">Leptolyngbya sp. NK1-12</name>
    <dbReference type="NCBI Taxonomy" id="2547451"/>
    <lineage>
        <taxon>Bacteria</taxon>
        <taxon>Bacillati</taxon>
        <taxon>Cyanobacteriota</taxon>
        <taxon>Cyanophyceae</taxon>
        <taxon>Leptolyngbyales</taxon>
        <taxon>Leptolyngbyaceae</taxon>
        <taxon>Leptolyngbya group</taxon>
        <taxon>Leptolyngbya</taxon>
    </lineage>
</organism>
<dbReference type="InterPro" id="IPR048069">
    <property type="entry name" value="Thylak_slr1796"/>
</dbReference>
<name>A0AA96WW30_9CYAN</name>
<dbReference type="InterPro" id="IPR036249">
    <property type="entry name" value="Thioredoxin-like_sf"/>
</dbReference>
<dbReference type="InterPro" id="IPR013766">
    <property type="entry name" value="Thioredoxin_domain"/>
</dbReference>
<accession>A0AA96WW30</accession>
<protein>
    <submittedName>
        <fullName evidence="2">Thioredoxin family protein</fullName>
    </submittedName>
</protein>
<dbReference type="RefSeq" id="WP_316430866.1">
    <property type="nucleotide sequence ID" value="NZ_CP053586.1"/>
</dbReference>
<dbReference type="PROSITE" id="PS51352">
    <property type="entry name" value="THIOREDOXIN_2"/>
    <property type="match status" value="1"/>
</dbReference>
<dbReference type="SUPFAM" id="SSF52833">
    <property type="entry name" value="Thioredoxin-like"/>
    <property type="match status" value="1"/>
</dbReference>
<feature type="domain" description="Thioredoxin" evidence="1">
    <location>
        <begin position="25"/>
        <end position="167"/>
    </location>
</feature>
<gene>
    <name evidence="2" type="ORF">HJG54_19775</name>
</gene>
<evidence type="ECO:0000313" key="2">
    <source>
        <dbReference type="EMBL" id="WNZ24867.1"/>
    </source>
</evidence>
<dbReference type="NCBIfam" id="NF038096">
    <property type="entry name" value="thylak_slr1796"/>
    <property type="match status" value="1"/>
</dbReference>
<dbReference type="Gene3D" id="3.40.30.10">
    <property type="entry name" value="Glutaredoxin"/>
    <property type="match status" value="1"/>
</dbReference>
<reference evidence="2" key="1">
    <citation type="submission" date="2020-05" db="EMBL/GenBank/DDBJ databases">
        <authorList>
            <person name="Zhu T."/>
            <person name="Keshari N."/>
            <person name="Lu X."/>
        </authorList>
    </citation>
    <scope>NUCLEOTIDE SEQUENCE</scope>
    <source>
        <strain evidence="2">NK1-12</strain>
    </source>
</reference>